<dbReference type="PROSITE" id="PS51257">
    <property type="entry name" value="PROKAR_LIPOPROTEIN"/>
    <property type="match status" value="1"/>
</dbReference>
<dbReference type="AlphaFoldDB" id="A0A4V5UUN1"/>
<dbReference type="RefSeq" id="WP_137260954.1">
    <property type="nucleotide sequence ID" value="NZ_SZQL01000004.1"/>
</dbReference>
<comment type="caution">
    <text evidence="3">The sequence shown here is derived from an EMBL/GenBank/DDBJ whole genome shotgun (WGS) entry which is preliminary data.</text>
</comment>
<dbReference type="Proteomes" id="UP000305848">
    <property type="component" value="Unassembled WGS sequence"/>
</dbReference>
<evidence type="ECO:0000313" key="3">
    <source>
        <dbReference type="EMBL" id="TKK69733.1"/>
    </source>
</evidence>
<dbReference type="InterPro" id="IPR032276">
    <property type="entry name" value="DUF4836"/>
</dbReference>
<dbReference type="EMBL" id="SZQL01000004">
    <property type="protein sequence ID" value="TKK69733.1"/>
    <property type="molecule type" value="Genomic_DNA"/>
</dbReference>
<dbReference type="OrthoDB" id="609910at2"/>
<proteinExistence type="predicted"/>
<sequence length="565" mass="61326">MTKTACRYGTFLFLIVILISSCSKKAPKQTQYIPKDASAVFSINPKQLFDKLNNNHVNIDSIMKAASDDSTMRWTMEDIKNSGIDMDADVYLFAQQAGSIMSGQNSVLGFVGALRSTSDFEAFLKKKMPSVQFQKASGYSYANLKEGFVAGWNDDAAIITKATSMNMQSGEMNSDDFGASQKALTTYFTQKEDASIASVDAFKDAAKEKADMHLFTSSNAALATIPMLGMSKASDLLKDLYSASTINFEDGRVVMDSKAYMNDMLADTLKKYTGSKVNMDMVDHYPGAVNGFAVFSFDPRLLTAVMNIAGVTTTANQGLQQFGFTVDDVIRAFKGDFAIIFSNFGVEEKASPEYPGIKYKQPAVKMLINAAIGDKASYDKVVAGLAAKGIMVQKDGQYMLKEMAEGTADGYVMNADAKNLIVASDAALLQQYKAGTGKVVLPQGIEDKARGNAMAFYADITSMLNAIPPDTTGQPMMNSAKQTFRDAIITSENINGNSVKGRLELRLVNEKENSLAALSRYFGTVANTIGEMKEMNGMNDDTFGAPKPEDMDTAAMEPPKMEPEK</sequence>
<evidence type="ECO:0000256" key="2">
    <source>
        <dbReference type="SAM" id="SignalP"/>
    </source>
</evidence>
<evidence type="ECO:0000313" key="4">
    <source>
        <dbReference type="Proteomes" id="UP000305848"/>
    </source>
</evidence>
<dbReference type="Pfam" id="PF16120">
    <property type="entry name" value="DUF4836"/>
    <property type="match status" value="1"/>
</dbReference>
<feature type="signal peptide" evidence="2">
    <location>
        <begin position="1"/>
        <end position="25"/>
    </location>
</feature>
<feature type="chain" id="PRO_5020904644" evidence="2">
    <location>
        <begin position="26"/>
        <end position="565"/>
    </location>
</feature>
<keyword evidence="4" id="KW-1185">Reference proteome</keyword>
<protein>
    <submittedName>
        <fullName evidence="3">DUF4836 family protein</fullName>
    </submittedName>
</protein>
<accession>A0A4V5UUN1</accession>
<feature type="region of interest" description="Disordered" evidence="1">
    <location>
        <begin position="536"/>
        <end position="565"/>
    </location>
</feature>
<reference evidence="3 4" key="1">
    <citation type="submission" date="2019-05" db="EMBL/GenBank/DDBJ databases">
        <title>Panacibacter sp. strain 17mud1-8 Genome sequencing and assembly.</title>
        <authorList>
            <person name="Chhetri G."/>
        </authorList>
    </citation>
    <scope>NUCLEOTIDE SEQUENCE [LARGE SCALE GENOMIC DNA]</scope>
    <source>
        <strain evidence="3 4">17mud1-8</strain>
    </source>
</reference>
<organism evidence="3 4">
    <name type="scientific">Ilyomonas limi</name>
    <dbReference type="NCBI Taxonomy" id="2575867"/>
    <lineage>
        <taxon>Bacteria</taxon>
        <taxon>Pseudomonadati</taxon>
        <taxon>Bacteroidota</taxon>
        <taxon>Chitinophagia</taxon>
        <taxon>Chitinophagales</taxon>
        <taxon>Chitinophagaceae</taxon>
        <taxon>Ilyomonas</taxon>
    </lineage>
</organism>
<gene>
    <name evidence="3" type="ORF">FC093_06480</name>
</gene>
<name>A0A4V5UUN1_9BACT</name>
<keyword evidence="2" id="KW-0732">Signal</keyword>
<evidence type="ECO:0000256" key="1">
    <source>
        <dbReference type="SAM" id="MobiDB-lite"/>
    </source>
</evidence>